<dbReference type="AlphaFoldDB" id="A0A0R2SC06"/>
<name>A0A0R2SC06_9GAMM</name>
<evidence type="ECO:0000313" key="14">
    <source>
        <dbReference type="EMBL" id="KRO72294.1"/>
    </source>
</evidence>
<dbReference type="PANTHER" id="PTHR11669:SF0">
    <property type="entry name" value="PROTEIN STICHEL-LIKE 2"/>
    <property type="match status" value="1"/>
</dbReference>
<keyword evidence="7" id="KW-0862">Zinc</keyword>
<dbReference type="GO" id="GO:0005524">
    <property type="term" value="F:ATP binding"/>
    <property type="evidence" value="ECO:0007669"/>
    <property type="project" value="UniProtKB-KW"/>
</dbReference>
<dbReference type="Proteomes" id="UP000051934">
    <property type="component" value="Unassembled WGS sequence"/>
</dbReference>
<dbReference type="GO" id="GO:0009360">
    <property type="term" value="C:DNA polymerase III complex"/>
    <property type="evidence" value="ECO:0007669"/>
    <property type="project" value="InterPro"/>
</dbReference>
<dbReference type="GO" id="GO:0046872">
    <property type="term" value="F:metal ion binding"/>
    <property type="evidence" value="ECO:0007669"/>
    <property type="project" value="UniProtKB-KW"/>
</dbReference>
<keyword evidence="5" id="KW-0479">Metal-binding</keyword>
<dbReference type="InterPro" id="IPR045085">
    <property type="entry name" value="HLD_clamp_pol_III_gamma_tau"/>
</dbReference>
<dbReference type="EC" id="2.7.7.7" evidence="11"/>
<comment type="caution">
    <text evidence="14">The sequence shown here is derived from an EMBL/GenBank/DDBJ whole genome shotgun (WGS) entry which is preliminary data.</text>
</comment>
<dbReference type="Gene3D" id="3.40.50.300">
    <property type="entry name" value="P-loop containing nucleotide triphosphate hydrolases"/>
    <property type="match status" value="1"/>
</dbReference>
<comment type="subunit">
    <text evidence="11">DNA polymerase III contains a core (composed of alpha, epsilon and theta chains) that associates with a tau subunit. This core dimerizes to form the POLIII' complex. PolIII' associates with the gamma complex (composed of gamma, delta, delta', psi and chi chains) and with the beta chain to form the complete DNA polymerase III complex.</text>
</comment>
<evidence type="ECO:0000256" key="10">
    <source>
        <dbReference type="ARBA" id="ARBA00049244"/>
    </source>
</evidence>
<dbReference type="CDD" id="cd18137">
    <property type="entry name" value="HLD_clamp_pol_III_gamma_tau"/>
    <property type="match status" value="1"/>
</dbReference>
<dbReference type="GO" id="GO:0006261">
    <property type="term" value="P:DNA-templated DNA replication"/>
    <property type="evidence" value="ECO:0007669"/>
    <property type="project" value="TreeGrafter"/>
</dbReference>
<comment type="function">
    <text evidence="11">DNA polymerase III is a complex, multichain enzyme responsible for most of the replicative synthesis in bacteria. This DNA polymerase also exhibits 3' to 5' exonuclease activity.</text>
</comment>
<keyword evidence="8 11" id="KW-0067">ATP-binding</keyword>
<evidence type="ECO:0000256" key="7">
    <source>
        <dbReference type="ARBA" id="ARBA00022833"/>
    </source>
</evidence>
<keyword evidence="6 11" id="KW-0547">Nucleotide-binding</keyword>
<feature type="region of interest" description="Disordered" evidence="12">
    <location>
        <begin position="373"/>
        <end position="424"/>
    </location>
</feature>
<dbReference type="InterPro" id="IPR027417">
    <property type="entry name" value="P-loop_NTPase"/>
</dbReference>
<dbReference type="InterPro" id="IPR008921">
    <property type="entry name" value="DNA_pol3_clamp-load_cplx_C"/>
</dbReference>
<evidence type="ECO:0000313" key="15">
    <source>
        <dbReference type="Proteomes" id="UP000051934"/>
    </source>
</evidence>
<dbReference type="InterPro" id="IPR022754">
    <property type="entry name" value="DNA_pol_III_gamma-3"/>
</dbReference>
<dbReference type="FunFam" id="1.10.8.60:FF:000013">
    <property type="entry name" value="DNA polymerase III subunit gamma/tau"/>
    <property type="match status" value="1"/>
</dbReference>
<evidence type="ECO:0000256" key="4">
    <source>
        <dbReference type="ARBA" id="ARBA00022705"/>
    </source>
</evidence>
<dbReference type="Gene3D" id="1.20.272.10">
    <property type="match status" value="1"/>
</dbReference>
<evidence type="ECO:0000256" key="6">
    <source>
        <dbReference type="ARBA" id="ARBA00022741"/>
    </source>
</evidence>
<dbReference type="SMART" id="SM00382">
    <property type="entry name" value="AAA"/>
    <property type="match status" value="1"/>
</dbReference>
<dbReference type="NCBIfam" id="TIGR02397">
    <property type="entry name" value="dnaX_nterm"/>
    <property type="match status" value="1"/>
</dbReference>
<dbReference type="GO" id="GO:0003677">
    <property type="term" value="F:DNA binding"/>
    <property type="evidence" value="ECO:0007669"/>
    <property type="project" value="InterPro"/>
</dbReference>
<dbReference type="Gene3D" id="3.30.300.150">
    <property type="entry name" value="DNA polymerase III, tau subunit, domain V"/>
    <property type="match status" value="1"/>
</dbReference>
<dbReference type="InterPro" id="IPR003593">
    <property type="entry name" value="AAA+_ATPase"/>
</dbReference>
<dbReference type="NCBIfam" id="NF004046">
    <property type="entry name" value="PRK05563.1"/>
    <property type="match status" value="1"/>
</dbReference>
<feature type="domain" description="AAA+ ATPase" evidence="13">
    <location>
        <begin position="37"/>
        <end position="178"/>
    </location>
</feature>
<comment type="catalytic activity">
    <reaction evidence="10 11">
        <text>DNA(n) + a 2'-deoxyribonucleoside 5'-triphosphate = DNA(n+1) + diphosphate</text>
        <dbReference type="Rhea" id="RHEA:22508"/>
        <dbReference type="Rhea" id="RHEA-COMP:17339"/>
        <dbReference type="Rhea" id="RHEA-COMP:17340"/>
        <dbReference type="ChEBI" id="CHEBI:33019"/>
        <dbReference type="ChEBI" id="CHEBI:61560"/>
        <dbReference type="ChEBI" id="CHEBI:173112"/>
        <dbReference type="EC" id="2.7.7.7"/>
    </reaction>
</comment>
<dbReference type="GO" id="GO:0003887">
    <property type="term" value="F:DNA-directed DNA polymerase activity"/>
    <property type="evidence" value="ECO:0007669"/>
    <property type="project" value="UniProtKB-KW"/>
</dbReference>
<dbReference type="PANTHER" id="PTHR11669">
    <property type="entry name" value="REPLICATION FACTOR C / DNA POLYMERASE III GAMMA-TAU SUBUNIT"/>
    <property type="match status" value="1"/>
</dbReference>
<dbReference type="SUPFAM" id="SSF48019">
    <property type="entry name" value="post-AAA+ oligomerization domain-like"/>
    <property type="match status" value="1"/>
</dbReference>
<evidence type="ECO:0000256" key="1">
    <source>
        <dbReference type="ARBA" id="ARBA00006360"/>
    </source>
</evidence>
<dbReference type="PRINTS" id="PR00300">
    <property type="entry name" value="CLPPROTEASEA"/>
</dbReference>
<evidence type="ECO:0000259" key="13">
    <source>
        <dbReference type="SMART" id="SM00382"/>
    </source>
</evidence>
<feature type="compositionally biased region" description="Basic and acidic residues" evidence="12">
    <location>
        <begin position="375"/>
        <end position="384"/>
    </location>
</feature>
<evidence type="ECO:0000256" key="3">
    <source>
        <dbReference type="ARBA" id="ARBA00022695"/>
    </source>
</evidence>
<keyword evidence="9 11" id="KW-0239">DNA-directed DNA polymerase</keyword>
<evidence type="ECO:0000256" key="12">
    <source>
        <dbReference type="SAM" id="MobiDB-lite"/>
    </source>
</evidence>
<dbReference type="Pfam" id="PF22608">
    <property type="entry name" value="DNAX_ATPase_lid"/>
    <property type="match status" value="1"/>
</dbReference>
<comment type="similarity">
    <text evidence="1 11">Belongs to the DnaX/STICHEL family.</text>
</comment>
<dbReference type="EMBL" id="LIBB01000081">
    <property type="protein sequence ID" value="KRO72294.1"/>
    <property type="molecule type" value="Genomic_DNA"/>
</dbReference>
<dbReference type="InterPro" id="IPR050238">
    <property type="entry name" value="DNA_Rep/Repair_Clamp_Loader"/>
</dbReference>
<organism evidence="14 15">
    <name type="scientific">OM182 bacterium BACL3 MAG-120507-bin80</name>
    <dbReference type="NCBI Taxonomy" id="1655577"/>
    <lineage>
        <taxon>Bacteria</taxon>
        <taxon>Pseudomonadati</taxon>
        <taxon>Pseudomonadota</taxon>
        <taxon>Gammaproteobacteria</taxon>
        <taxon>OMG group</taxon>
        <taxon>OM182 clade</taxon>
    </lineage>
</organism>
<dbReference type="FunFam" id="3.40.50.300:FF:000014">
    <property type="entry name" value="DNA polymerase III subunit gamma/tau"/>
    <property type="match status" value="1"/>
</dbReference>
<dbReference type="InterPro" id="IPR021029">
    <property type="entry name" value="DNA_pol_III_tau_dom-5"/>
</dbReference>
<dbReference type="Pfam" id="PF12169">
    <property type="entry name" value="DNA_pol3_gamma3"/>
    <property type="match status" value="1"/>
</dbReference>
<evidence type="ECO:0000256" key="8">
    <source>
        <dbReference type="ARBA" id="ARBA00022840"/>
    </source>
</evidence>
<reference evidence="14 15" key="1">
    <citation type="submission" date="2015-10" db="EMBL/GenBank/DDBJ databases">
        <title>Metagenome-Assembled Genomes uncover a global brackish microbiome.</title>
        <authorList>
            <person name="Hugerth L.W."/>
            <person name="Larsson J."/>
            <person name="Alneberg J."/>
            <person name="Lindh M.V."/>
            <person name="Legrand C."/>
            <person name="Pinhassi J."/>
            <person name="Andersson A.F."/>
        </authorList>
    </citation>
    <scope>NUCLEOTIDE SEQUENCE [LARGE SCALE GENOMIC DNA]</scope>
    <source>
        <strain evidence="14">BACL4 MAG-120507-bin80</strain>
    </source>
</reference>
<keyword evidence="3 11" id="KW-0548">Nucleotidyltransferase</keyword>
<gene>
    <name evidence="11" type="primary">dnaX</name>
    <name evidence="14" type="ORF">ABR69_06295</name>
</gene>
<protein>
    <recommendedName>
        <fullName evidence="11">DNA polymerase III subunit gamma/tau</fullName>
        <ecNumber evidence="11">2.7.7.7</ecNumber>
    </recommendedName>
</protein>
<accession>A0A0R2SC06</accession>
<evidence type="ECO:0000256" key="9">
    <source>
        <dbReference type="ARBA" id="ARBA00022932"/>
    </source>
</evidence>
<dbReference type="Pfam" id="PF12170">
    <property type="entry name" value="DNA_pol3_tau_5"/>
    <property type="match status" value="1"/>
</dbReference>
<keyword evidence="4 11" id="KW-0235">DNA replication</keyword>
<sequence>MSYQVLARKYRPAVFAEVAGQAHVLKSLINALDNQRLHHAYLLTGTRGVGKTTLARILARCLNCEVGVSSEPCGECDACREIAEGRFIDLIEVDAASRTKVEDTRELLENVQYLPSRGRYKVYLIDEVHMLSTHSFNALLKTLEEPPEHVKFLLATTDPQKLPITVLSRCLQFNLKNLAPSLIAEFVADILVKENVPSESDALWQIAMAASGSMRDALTLTDQAISYCEGSVLTAGVTEMLGVPPQHQITRLLEAMASRDVSLIVELVQLIGEQTPDYQHTLDALLSMLHRIALAQIAPDTVDNSVGDLEKVVELASQLTAEDVQLYYQIGTKGREDLKLAVEMRSAFEMVLLRMLVFSPNYTAPKPAIAAVKSSDSEANEKKKSPLASALQTNPASEVQVPPRDITHHAGSVPEQDQESQHEAVAYSAEGNDQMTPSNWVNVYPKLQLTGISANIMANCELVSATDDAIEFLLGEAHSAVFNDDAPAKVEPAFEKFLGKKVAIRISIGTTRSETPAARKIRINQELQAKRVSDFENDSMVLELQKKFGGKVVVESIVENNVVSRVESAAESGHGQV</sequence>
<dbReference type="InterPro" id="IPR012763">
    <property type="entry name" value="DNA_pol_III_sug/sutau_N"/>
</dbReference>
<dbReference type="Gene3D" id="1.10.8.60">
    <property type="match status" value="1"/>
</dbReference>
<proteinExistence type="inferred from homology"/>
<evidence type="ECO:0000256" key="5">
    <source>
        <dbReference type="ARBA" id="ARBA00022723"/>
    </source>
</evidence>
<dbReference type="CDD" id="cd00009">
    <property type="entry name" value="AAA"/>
    <property type="match status" value="1"/>
</dbReference>
<dbReference type="SUPFAM" id="SSF52540">
    <property type="entry name" value="P-loop containing nucleoside triphosphate hydrolases"/>
    <property type="match status" value="1"/>
</dbReference>
<dbReference type="InterPro" id="IPR001270">
    <property type="entry name" value="ClpA/B"/>
</dbReference>
<evidence type="ECO:0000256" key="2">
    <source>
        <dbReference type="ARBA" id="ARBA00022679"/>
    </source>
</evidence>
<evidence type="ECO:0000256" key="11">
    <source>
        <dbReference type="RuleBase" id="RU364063"/>
    </source>
</evidence>
<dbReference type="Pfam" id="PF13177">
    <property type="entry name" value="DNA_pol3_delta2"/>
    <property type="match status" value="1"/>
</dbReference>
<dbReference type="InterPro" id="IPR038249">
    <property type="entry name" value="PolIII_tau_V_sf"/>
</dbReference>
<dbReference type="FunFam" id="1.20.272.10:FF:000003">
    <property type="entry name" value="DNA polymerase III subunit gamma/tau"/>
    <property type="match status" value="1"/>
</dbReference>
<keyword evidence="2 11" id="KW-0808">Transferase</keyword>
<dbReference type="NCBIfam" id="NF005942">
    <property type="entry name" value="PRK07994.1"/>
    <property type="match status" value="1"/>
</dbReference>